<dbReference type="AlphaFoldDB" id="A0A6A5RC31"/>
<sequence>MEQQRADRSVCLNIEVAVQAVRLRVVFPRTCRFGKAVIGSCASAYSTSLESHGPSTRSSMLVRFEWLARKSVHATSAKFHPNVCRWVSLGKFQVQDMFLIWQLFGSHSGHSKCRDSRFGYACKRVSMAVPSSSCALLVSSRKSFRVSYLLPGGGGGTMATLWQKKSTCSFYNVLA</sequence>
<evidence type="ECO:0000313" key="1">
    <source>
        <dbReference type="EMBL" id="KAF1924176.1"/>
    </source>
</evidence>
<accession>A0A6A5RC31</accession>
<organism evidence="1 2">
    <name type="scientific">Didymella exigua CBS 183.55</name>
    <dbReference type="NCBI Taxonomy" id="1150837"/>
    <lineage>
        <taxon>Eukaryota</taxon>
        <taxon>Fungi</taxon>
        <taxon>Dikarya</taxon>
        <taxon>Ascomycota</taxon>
        <taxon>Pezizomycotina</taxon>
        <taxon>Dothideomycetes</taxon>
        <taxon>Pleosporomycetidae</taxon>
        <taxon>Pleosporales</taxon>
        <taxon>Pleosporineae</taxon>
        <taxon>Didymellaceae</taxon>
        <taxon>Didymella</taxon>
    </lineage>
</organism>
<gene>
    <name evidence="1" type="ORF">M421DRAFT_296274</name>
</gene>
<dbReference type="GeneID" id="54346716"/>
<evidence type="ECO:0000313" key="2">
    <source>
        <dbReference type="Proteomes" id="UP000800082"/>
    </source>
</evidence>
<dbReference type="Proteomes" id="UP000800082">
    <property type="component" value="Unassembled WGS sequence"/>
</dbReference>
<name>A0A6A5RC31_9PLEO</name>
<proteinExistence type="predicted"/>
<protein>
    <submittedName>
        <fullName evidence="1">Uncharacterized protein</fullName>
    </submittedName>
</protein>
<dbReference type="RefSeq" id="XP_033444429.1">
    <property type="nucleotide sequence ID" value="XM_033589069.1"/>
</dbReference>
<dbReference type="EMBL" id="ML978996">
    <property type="protein sequence ID" value="KAF1924176.1"/>
    <property type="molecule type" value="Genomic_DNA"/>
</dbReference>
<keyword evidence="2" id="KW-1185">Reference proteome</keyword>
<reference evidence="1" key="1">
    <citation type="journal article" date="2020" name="Stud. Mycol.">
        <title>101 Dothideomycetes genomes: a test case for predicting lifestyles and emergence of pathogens.</title>
        <authorList>
            <person name="Haridas S."/>
            <person name="Albert R."/>
            <person name="Binder M."/>
            <person name="Bloem J."/>
            <person name="Labutti K."/>
            <person name="Salamov A."/>
            <person name="Andreopoulos B."/>
            <person name="Baker S."/>
            <person name="Barry K."/>
            <person name="Bills G."/>
            <person name="Bluhm B."/>
            <person name="Cannon C."/>
            <person name="Castanera R."/>
            <person name="Culley D."/>
            <person name="Daum C."/>
            <person name="Ezra D."/>
            <person name="Gonzalez J."/>
            <person name="Henrissat B."/>
            <person name="Kuo A."/>
            <person name="Liang C."/>
            <person name="Lipzen A."/>
            <person name="Lutzoni F."/>
            <person name="Magnuson J."/>
            <person name="Mondo S."/>
            <person name="Nolan M."/>
            <person name="Ohm R."/>
            <person name="Pangilinan J."/>
            <person name="Park H.-J."/>
            <person name="Ramirez L."/>
            <person name="Alfaro M."/>
            <person name="Sun H."/>
            <person name="Tritt A."/>
            <person name="Yoshinaga Y."/>
            <person name="Zwiers L.-H."/>
            <person name="Turgeon B."/>
            <person name="Goodwin S."/>
            <person name="Spatafora J."/>
            <person name="Crous P."/>
            <person name="Grigoriev I."/>
        </authorList>
    </citation>
    <scope>NUCLEOTIDE SEQUENCE</scope>
    <source>
        <strain evidence="1">CBS 183.55</strain>
    </source>
</reference>